<feature type="non-terminal residue" evidence="1">
    <location>
        <position position="65"/>
    </location>
</feature>
<feature type="non-terminal residue" evidence="1">
    <location>
        <position position="1"/>
    </location>
</feature>
<evidence type="ECO:0000313" key="1">
    <source>
        <dbReference type="EMBL" id="KAJ7367528.1"/>
    </source>
</evidence>
<dbReference type="EMBL" id="JARIHO010000001">
    <property type="protein sequence ID" value="KAJ7367528.1"/>
    <property type="molecule type" value="Genomic_DNA"/>
</dbReference>
<accession>A0AAD7AT19</accession>
<protein>
    <submittedName>
        <fullName evidence="1">Uncharacterized protein</fullName>
    </submittedName>
</protein>
<sequence>LAYVKWFSPFNSHPELHHLLYRVRRSIKNGARLAIIVPVDNIWWSVHLLPKFRPIAPQEWTSSNV</sequence>
<reference evidence="1" key="1">
    <citation type="submission" date="2023-03" db="EMBL/GenBank/DDBJ databases">
        <title>Massive genome expansion in bonnet fungi (Mycena s.s.) driven by repeated elements and novel gene families across ecological guilds.</title>
        <authorList>
            <consortium name="Lawrence Berkeley National Laboratory"/>
            <person name="Harder C.B."/>
            <person name="Miyauchi S."/>
            <person name="Viragh M."/>
            <person name="Kuo A."/>
            <person name="Thoen E."/>
            <person name="Andreopoulos B."/>
            <person name="Lu D."/>
            <person name="Skrede I."/>
            <person name="Drula E."/>
            <person name="Henrissat B."/>
            <person name="Morin E."/>
            <person name="Kohler A."/>
            <person name="Barry K."/>
            <person name="LaButti K."/>
            <person name="Morin E."/>
            <person name="Salamov A."/>
            <person name="Lipzen A."/>
            <person name="Mereny Z."/>
            <person name="Hegedus B."/>
            <person name="Baldrian P."/>
            <person name="Stursova M."/>
            <person name="Weitz H."/>
            <person name="Taylor A."/>
            <person name="Grigoriev I.V."/>
            <person name="Nagy L.G."/>
            <person name="Martin F."/>
            <person name="Kauserud H."/>
        </authorList>
    </citation>
    <scope>NUCLEOTIDE SEQUENCE</scope>
    <source>
        <strain evidence="1">CBHHK002</strain>
    </source>
</reference>
<dbReference type="AlphaFoldDB" id="A0AAD7AT19"/>
<name>A0AAD7AT19_9AGAR</name>
<keyword evidence="2" id="KW-1185">Reference proteome</keyword>
<organism evidence="1 2">
    <name type="scientific">Mycena albidolilacea</name>
    <dbReference type="NCBI Taxonomy" id="1033008"/>
    <lineage>
        <taxon>Eukaryota</taxon>
        <taxon>Fungi</taxon>
        <taxon>Dikarya</taxon>
        <taxon>Basidiomycota</taxon>
        <taxon>Agaricomycotina</taxon>
        <taxon>Agaricomycetes</taxon>
        <taxon>Agaricomycetidae</taxon>
        <taxon>Agaricales</taxon>
        <taxon>Marasmiineae</taxon>
        <taxon>Mycenaceae</taxon>
        <taxon>Mycena</taxon>
    </lineage>
</organism>
<evidence type="ECO:0000313" key="2">
    <source>
        <dbReference type="Proteomes" id="UP001218218"/>
    </source>
</evidence>
<gene>
    <name evidence="1" type="ORF">DFH08DRAFT_631473</name>
</gene>
<dbReference type="Proteomes" id="UP001218218">
    <property type="component" value="Unassembled WGS sequence"/>
</dbReference>
<comment type="caution">
    <text evidence="1">The sequence shown here is derived from an EMBL/GenBank/DDBJ whole genome shotgun (WGS) entry which is preliminary data.</text>
</comment>
<proteinExistence type="predicted"/>